<keyword evidence="3" id="KW-0238">DNA-binding</keyword>
<dbReference type="EMBL" id="MLJW01000003">
    <property type="protein sequence ID" value="OIR18052.1"/>
    <property type="molecule type" value="Genomic_DNA"/>
</dbReference>
<proteinExistence type="inferred from homology"/>
<reference evidence="5" key="1">
    <citation type="submission" date="2016-10" db="EMBL/GenBank/DDBJ databases">
        <title>Sequence of Gallionella enrichment culture.</title>
        <authorList>
            <person name="Poehlein A."/>
            <person name="Muehling M."/>
            <person name="Daniel R."/>
        </authorList>
    </citation>
    <scope>NUCLEOTIDE SEQUENCE</scope>
</reference>
<dbReference type="GO" id="GO:0009307">
    <property type="term" value="P:DNA restriction-modification system"/>
    <property type="evidence" value="ECO:0007669"/>
    <property type="project" value="UniProtKB-KW"/>
</dbReference>
<dbReference type="CDD" id="cd17499">
    <property type="entry name" value="RMtype1_S_CloLW9ORF3270P-TRD1-CR1_like"/>
    <property type="match status" value="1"/>
</dbReference>
<evidence type="ECO:0000313" key="5">
    <source>
        <dbReference type="EMBL" id="OIR18052.1"/>
    </source>
</evidence>
<dbReference type="PANTHER" id="PTHR30408">
    <property type="entry name" value="TYPE-1 RESTRICTION ENZYME ECOKI SPECIFICITY PROTEIN"/>
    <property type="match status" value="1"/>
</dbReference>
<dbReference type="GO" id="GO:0003677">
    <property type="term" value="F:DNA binding"/>
    <property type="evidence" value="ECO:0007669"/>
    <property type="project" value="UniProtKB-KW"/>
</dbReference>
<evidence type="ECO:0000256" key="2">
    <source>
        <dbReference type="ARBA" id="ARBA00022747"/>
    </source>
</evidence>
<evidence type="ECO:0000259" key="4">
    <source>
        <dbReference type="Pfam" id="PF01420"/>
    </source>
</evidence>
<dbReference type="Pfam" id="PF01420">
    <property type="entry name" value="Methylase_S"/>
    <property type="match status" value="2"/>
</dbReference>
<dbReference type="Gene3D" id="3.90.220.20">
    <property type="entry name" value="DNA methylase specificity domains"/>
    <property type="match status" value="2"/>
</dbReference>
<dbReference type="InterPro" id="IPR052021">
    <property type="entry name" value="Type-I_RS_S_subunit"/>
</dbReference>
<evidence type="ECO:0000256" key="3">
    <source>
        <dbReference type="ARBA" id="ARBA00023125"/>
    </source>
</evidence>
<dbReference type="PANTHER" id="PTHR30408:SF12">
    <property type="entry name" value="TYPE I RESTRICTION ENZYME MJAVIII SPECIFICITY SUBUNIT"/>
    <property type="match status" value="1"/>
</dbReference>
<sequence length="393" mass="43605">MKAGWQTTKLGDLCEVIAGQSPEGKFYNADGMGMAFYQGKKDFGEKFIEAPTTWTTQITKIAREGDILMSVRAPVGPVNFATGEICIGRGLAAIRSKAELNRDFLFYQLLHLQPAIAGREGAVFASINKSEIEALPFSFAPLPEQQRIVGILDEAFDGIATAKANAEQNLQNARALFESHLQSVFIQRGEGWVEKPLSELCDIKHGFAFKSEFFTSDGDYVLLTPGNFYESGGYRDRGEKQKYYVGEIPRDYVLNEGDLLVAMTEQAAGLLGSPILVPESDRFLHNQRLGLITKKSDVPWTNEFFFHVFNTQAVRKEIHVSASGVKVRHTSPTKIGEVVVSFPTSISEQRAIVATLKDLSEETQRLESLYQRKLAALDELKKSLLHQAFNGAL</sequence>
<gene>
    <name evidence="5" type="ORF">GALL_13780</name>
</gene>
<feature type="domain" description="Type I restriction modification DNA specificity" evidence="4">
    <location>
        <begin position="4"/>
        <end position="163"/>
    </location>
</feature>
<dbReference type="CDD" id="cd17278">
    <property type="entry name" value="RMtype1_S_LdeBORF1052P-TRD2-CR2"/>
    <property type="match status" value="1"/>
</dbReference>
<keyword evidence="2" id="KW-0680">Restriction system</keyword>
<dbReference type="SUPFAM" id="SSF116734">
    <property type="entry name" value="DNA methylase specificity domain"/>
    <property type="match status" value="2"/>
</dbReference>
<dbReference type="InterPro" id="IPR000055">
    <property type="entry name" value="Restrct_endonuc_typeI_TRD"/>
</dbReference>
<evidence type="ECO:0000256" key="1">
    <source>
        <dbReference type="ARBA" id="ARBA00010923"/>
    </source>
</evidence>
<dbReference type="InterPro" id="IPR044946">
    <property type="entry name" value="Restrct_endonuc_typeI_TRD_sf"/>
</dbReference>
<accession>A0A1J5TW83</accession>
<dbReference type="AlphaFoldDB" id="A0A1J5TW83"/>
<comment type="caution">
    <text evidence="5">The sequence shown here is derived from an EMBL/GenBank/DDBJ whole genome shotgun (WGS) entry which is preliminary data.</text>
</comment>
<name>A0A1J5TW83_9ZZZZ</name>
<feature type="domain" description="Type I restriction modification DNA specificity" evidence="4">
    <location>
        <begin position="190"/>
        <end position="367"/>
    </location>
</feature>
<organism evidence="5">
    <name type="scientific">mine drainage metagenome</name>
    <dbReference type="NCBI Taxonomy" id="410659"/>
    <lineage>
        <taxon>unclassified sequences</taxon>
        <taxon>metagenomes</taxon>
        <taxon>ecological metagenomes</taxon>
    </lineage>
</organism>
<comment type="similarity">
    <text evidence="1">Belongs to the type-I restriction system S methylase family.</text>
</comment>
<protein>
    <submittedName>
        <fullName evidence="5">EcoKI restriction-modification system protein HsdS</fullName>
    </submittedName>
</protein>